<evidence type="ECO:0000313" key="1">
    <source>
        <dbReference type="EMBL" id="KAF5783928.1"/>
    </source>
</evidence>
<keyword evidence="2" id="KW-1185">Reference proteome</keyword>
<accession>A0A9K3HST4</accession>
<reference evidence="1" key="2">
    <citation type="submission" date="2020-06" db="EMBL/GenBank/DDBJ databases">
        <title>Helianthus annuus Genome sequencing and assembly Release 2.</title>
        <authorList>
            <person name="Gouzy J."/>
            <person name="Langlade N."/>
            <person name="Munos S."/>
        </authorList>
    </citation>
    <scope>NUCLEOTIDE SEQUENCE</scope>
    <source>
        <tissue evidence="1">Leaves</tissue>
    </source>
</reference>
<gene>
    <name evidence="1" type="ORF">HanXRQr2_Chr11g0513691</name>
</gene>
<protein>
    <submittedName>
        <fullName evidence="1">Uncharacterized protein</fullName>
    </submittedName>
</protein>
<evidence type="ECO:0000313" key="2">
    <source>
        <dbReference type="Proteomes" id="UP000215914"/>
    </source>
</evidence>
<proteinExistence type="predicted"/>
<name>A0A9K3HST4_HELAN</name>
<reference evidence="1" key="1">
    <citation type="journal article" date="2017" name="Nature">
        <title>The sunflower genome provides insights into oil metabolism, flowering and Asterid evolution.</title>
        <authorList>
            <person name="Badouin H."/>
            <person name="Gouzy J."/>
            <person name="Grassa C.J."/>
            <person name="Murat F."/>
            <person name="Staton S.E."/>
            <person name="Cottret L."/>
            <person name="Lelandais-Briere C."/>
            <person name="Owens G.L."/>
            <person name="Carrere S."/>
            <person name="Mayjonade B."/>
            <person name="Legrand L."/>
            <person name="Gill N."/>
            <person name="Kane N.C."/>
            <person name="Bowers J.E."/>
            <person name="Hubner S."/>
            <person name="Bellec A."/>
            <person name="Berard A."/>
            <person name="Berges H."/>
            <person name="Blanchet N."/>
            <person name="Boniface M.C."/>
            <person name="Brunel D."/>
            <person name="Catrice O."/>
            <person name="Chaidir N."/>
            <person name="Claudel C."/>
            <person name="Donnadieu C."/>
            <person name="Faraut T."/>
            <person name="Fievet G."/>
            <person name="Helmstetter N."/>
            <person name="King M."/>
            <person name="Knapp S.J."/>
            <person name="Lai Z."/>
            <person name="Le Paslier M.C."/>
            <person name="Lippi Y."/>
            <person name="Lorenzon L."/>
            <person name="Mandel J.R."/>
            <person name="Marage G."/>
            <person name="Marchand G."/>
            <person name="Marquand E."/>
            <person name="Bret-Mestries E."/>
            <person name="Morien E."/>
            <person name="Nambeesan S."/>
            <person name="Nguyen T."/>
            <person name="Pegot-Espagnet P."/>
            <person name="Pouilly N."/>
            <person name="Raftis F."/>
            <person name="Sallet E."/>
            <person name="Schiex T."/>
            <person name="Thomas J."/>
            <person name="Vandecasteele C."/>
            <person name="Vares D."/>
            <person name="Vear F."/>
            <person name="Vautrin S."/>
            <person name="Crespi M."/>
            <person name="Mangin B."/>
            <person name="Burke J.M."/>
            <person name="Salse J."/>
            <person name="Munos S."/>
            <person name="Vincourt P."/>
            <person name="Rieseberg L.H."/>
            <person name="Langlade N.B."/>
        </authorList>
    </citation>
    <scope>NUCLEOTIDE SEQUENCE</scope>
    <source>
        <tissue evidence="1">Leaves</tissue>
    </source>
</reference>
<dbReference type="Gramene" id="mRNA:HanXRQr2_Chr11g0513691">
    <property type="protein sequence ID" value="mRNA:HanXRQr2_Chr11g0513691"/>
    <property type="gene ID" value="HanXRQr2_Chr11g0513691"/>
</dbReference>
<comment type="caution">
    <text evidence="1">The sequence shown here is derived from an EMBL/GenBank/DDBJ whole genome shotgun (WGS) entry which is preliminary data.</text>
</comment>
<organism evidence="1 2">
    <name type="scientific">Helianthus annuus</name>
    <name type="common">Common sunflower</name>
    <dbReference type="NCBI Taxonomy" id="4232"/>
    <lineage>
        <taxon>Eukaryota</taxon>
        <taxon>Viridiplantae</taxon>
        <taxon>Streptophyta</taxon>
        <taxon>Embryophyta</taxon>
        <taxon>Tracheophyta</taxon>
        <taxon>Spermatophyta</taxon>
        <taxon>Magnoliopsida</taxon>
        <taxon>eudicotyledons</taxon>
        <taxon>Gunneridae</taxon>
        <taxon>Pentapetalae</taxon>
        <taxon>asterids</taxon>
        <taxon>campanulids</taxon>
        <taxon>Asterales</taxon>
        <taxon>Asteraceae</taxon>
        <taxon>Asteroideae</taxon>
        <taxon>Heliantheae alliance</taxon>
        <taxon>Heliantheae</taxon>
        <taxon>Helianthus</taxon>
    </lineage>
</organism>
<dbReference type="AlphaFoldDB" id="A0A9K3HST4"/>
<dbReference type="EMBL" id="MNCJ02000326">
    <property type="protein sequence ID" value="KAF5783928.1"/>
    <property type="molecule type" value="Genomic_DNA"/>
</dbReference>
<dbReference type="Proteomes" id="UP000215914">
    <property type="component" value="Unassembled WGS sequence"/>
</dbReference>
<sequence>MISRLYRMKQKSWTLQLKVAVDDKIFDREKGEREERETDGYLERERERVQSLVEETGWF</sequence>